<accession>Q2LPY4</accession>
<feature type="compositionally biased region" description="Low complexity" evidence="1">
    <location>
        <begin position="31"/>
        <end position="45"/>
    </location>
</feature>
<name>Q2LPY4_SYNAS</name>
<evidence type="ECO:0000313" key="3">
    <source>
        <dbReference type="Proteomes" id="UP000001933"/>
    </source>
</evidence>
<evidence type="ECO:0000256" key="1">
    <source>
        <dbReference type="SAM" id="MobiDB-lite"/>
    </source>
</evidence>
<keyword evidence="3" id="KW-1185">Reference proteome</keyword>
<dbReference type="Proteomes" id="UP000001933">
    <property type="component" value="Chromosome"/>
</dbReference>
<dbReference type="HOGENOM" id="CLU_2738578_0_0_7"/>
<sequence length="71" mass="7203">MAGGWDSHRQPAFEMTANQLAPTGLSAFSPQATGQAPAASYAAAQRKSRPPCTAEGGTAADIASPSGDRQQ</sequence>
<dbReference type="EMBL" id="CP000252">
    <property type="protein sequence ID" value="ABC76331.1"/>
    <property type="molecule type" value="Genomic_DNA"/>
</dbReference>
<reference evidence="2 3" key="1">
    <citation type="journal article" date="2007" name="Proc. Natl. Acad. Sci. U.S.A.">
        <title>The genome of Syntrophus aciditrophicus: life at the thermodynamic limit of microbial growth.</title>
        <authorList>
            <person name="McInerney M.J."/>
            <person name="Rohlin L."/>
            <person name="Mouttaki H."/>
            <person name="Kim U."/>
            <person name="Krupp R.S."/>
            <person name="Rios-Hernandez L."/>
            <person name="Sieber J."/>
            <person name="Struchtemeyer C.G."/>
            <person name="Bhattacharyya A."/>
            <person name="Campbell J.W."/>
            <person name="Gunsalus R.P."/>
        </authorList>
    </citation>
    <scope>NUCLEOTIDE SEQUENCE [LARGE SCALE GENOMIC DNA]</scope>
    <source>
        <strain evidence="2 3">SB</strain>
    </source>
</reference>
<organism evidence="2 3">
    <name type="scientific">Syntrophus aciditrophicus (strain SB)</name>
    <dbReference type="NCBI Taxonomy" id="56780"/>
    <lineage>
        <taxon>Bacteria</taxon>
        <taxon>Pseudomonadati</taxon>
        <taxon>Thermodesulfobacteriota</taxon>
        <taxon>Syntrophia</taxon>
        <taxon>Syntrophales</taxon>
        <taxon>Syntrophaceae</taxon>
        <taxon>Syntrophus</taxon>
    </lineage>
</organism>
<protein>
    <submittedName>
        <fullName evidence="2">Hypothetical cytosolic protein</fullName>
    </submittedName>
</protein>
<gene>
    <name evidence="2" type="ORF">SYN_02606</name>
</gene>
<proteinExistence type="predicted"/>
<dbReference type="AlphaFoldDB" id="Q2LPY4"/>
<evidence type="ECO:0000313" key="2">
    <source>
        <dbReference type="EMBL" id="ABC76331.1"/>
    </source>
</evidence>
<dbReference type="STRING" id="56780.SYN_02606"/>
<dbReference type="KEGG" id="sat:SYN_02606"/>
<dbReference type="InParanoid" id="Q2LPY4"/>
<feature type="region of interest" description="Disordered" evidence="1">
    <location>
        <begin position="24"/>
        <end position="71"/>
    </location>
</feature>